<dbReference type="SUPFAM" id="SSF51998">
    <property type="entry name" value="PFL-like glycyl radical enzymes"/>
    <property type="match status" value="1"/>
</dbReference>
<dbReference type="PANTHER" id="PTHR21075">
    <property type="entry name" value="ANAEROBIC RIBONUCLEOSIDE-TRIPHOSPHATE REDUCTASE"/>
    <property type="match status" value="1"/>
</dbReference>
<organism evidence="2">
    <name type="scientific">marine sediment metagenome</name>
    <dbReference type="NCBI Taxonomy" id="412755"/>
    <lineage>
        <taxon>unclassified sequences</taxon>
        <taxon>metagenomes</taxon>
        <taxon>ecological metagenomes</taxon>
    </lineage>
</organism>
<dbReference type="GO" id="GO:0006260">
    <property type="term" value="P:DNA replication"/>
    <property type="evidence" value="ECO:0007669"/>
    <property type="project" value="InterPro"/>
</dbReference>
<gene>
    <name evidence="2" type="ORF">S06H3_10865</name>
</gene>
<dbReference type="AlphaFoldDB" id="X1MA10"/>
<dbReference type="GO" id="GO:0008998">
    <property type="term" value="F:ribonucleoside-triphosphate reductase (thioredoxin) activity"/>
    <property type="evidence" value="ECO:0007669"/>
    <property type="project" value="InterPro"/>
</dbReference>
<evidence type="ECO:0000256" key="1">
    <source>
        <dbReference type="SAM" id="Phobius"/>
    </source>
</evidence>
<proteinExistence type="predicted"/>
<dbReference type="Gene3D" id="3.20.70.20">
    <property type="match status" value="1"/>
</dbReference>
<dbReference type="GO" id="GO:0004748">
    <property type="term" value="F:ribonucleoside-diphosphate reductase activity, thioredoxin disulfide as acceptor"/>
    <property type="evidence" value="ECO:0007669"/>
    <property type="project" value="TreeGrafter"/>
</dbReference>
<protein>
    <submittedName>
        <fullName evidence="2">Uncharacterized protein</fullName>
    </submittedName>
</protein>
<dbReference type="EMBL" id="BARV01005133">
    <property type="protein sequence ID" value="GAI11515.1"/>
    <property type="molecule type" value="Genomic_DNA"/>
</dbReference>
<evidence type="ECO:0000313" key="2">
    <source>
        <dbReference type="EMBL" id="GAI11515.1"/>
    </source>
</evidence>
<sequence length="234" mass="25675">MIVIARREIDVRPIIGAVVVFAIIGAAIFGVYYFLIAKPAAEELEQAKLSALDQINNSLASIGTDQASTATSSYSAQVQAAGSKSEVESILANVTATIQLEQKRKELVGKNMERGLLPFSARYLGTLKFHFSTIGLVGMHEACRNFLGEGIETKVGKEFSIKVLKFMRKKLLEFQDETGNIYNLEATPAEGTSHRLARLDKKHYPKIITSGKKVPYYTNSTNLPVGYTNNLVEA</sequence>
<name>X1MA10_9ZZZZ</name>
<keyword evidence="1" id="KW-0812">Transmembrane</keyword>
<dbReference type="GO" id="GO:0031250">
    <property type="term" value="C:anaerobic ribonucleoside-triphosphate reductase complex"/>
    <property type="evidence" value="ECO:0007669"/>
    <property type="project" value="TreeGrafter"/>
</dbReference>
<feature type="transmembrane region" description="Helical" evidence="1">
    <location>
        <begin position="14"/>
        <end position="35"/>
    </location>
</feature>
<dbReference type="GO" id="GO:0009265">
    <property type="term" value="P:2'-deoxyribonucleotide biosynthetic process"/>
    <property type="evidence" value="ECO:0007669"/>
    <property type="project" value="TreeGrafter"/>
</dbReference>
<accession>X1MA10</accession>
<dbReference type="Pfam" id="PF13597">
    <property type="entry name" value="NRDD"/>
    <property type="match status" value="1"/>
</dbReference>
<keyword evidence="1" id="KW-1133">Transmembrane helix</keyword>
<dbReference type="PANTHER" id="PTHR21075:SF0">
    <property type="entry name" value="ANAEROBIC RIBONUCLEOSIDE-TRIPHOSPHATE REDUCTASE"/>
    <property type="match status" value="1"/>
</dbReference>
<reference evidence="2" key="1">
    <citation type="journal article" date="2014" name="Front. Microbiol.">
        <title>High frequency of phylogenetically diverse reductive dehalogenase-homologous genes in deep subseafloor sedimentary metagenomes.</title>
        <authorList>
            <person name="Kawai M."/>
            <person name="Futagami T."/>
            <person name="Toyoda A."/>
            <person name="Takaki Y."/>
            <person name="Nishi S."/>
            <person name="Hori S."/>
            <person name="Arai W."/>
            <person name="Tsubouchi T."/>
            <person name="Morono Y."/>
            <person name="Uchiyama I."/>
            <person name="Ito T."/>
            <person name="Fujiyama A."/>
            <person name="Inagaki F."/>
            <person name="Takami H."/>
        </authorList>
    </citation>
    <scope>NUCLEOTIDE SEQUENCE</scope>
    <source>
        <strain evidence="2">Expedition CK06-06</strain>
    </source>
</reference>
<feature type="non-terminal residue" evidence="2">
    <location>
        <position position="234"/>
    </location>
</feature>
<keyword evidence="1" id="KW-0472">Membrane</keyword>
<comment type="caution">
    <text evidence="2">The sequence shown here is derived from an EMBL/GenBank/DDBJ whole genome shotgun (WGS) entry which is preliminary data.</text>
</comment>
<dbReference type="InterPro" id="IPR012833">
    <property type="entry name" value="NrdD"/>
</dbReference>